<dbReference type="PROSITE" id="PS51736">
    <property type="entry name" value="RECOMBINASES_3"/>
    <property type="match status" value="1"/>
</dbReference>
<comment type="caution">
    <text evidence="8">The sequence shown here is derived from an EMBL/GenBank/DDBJ whole genome shotgun (WGS) entry which is preliminary data.</text>
</comment>
<dbReference type="RefSeq" id="WP_086449663.1">
    <property type="nucleotide sequence ID" value="NZ_MSPP01000001.1"/>
</dbReference>
<evidence type="ECO:0000259" key="7">
    <source>
        <dbReference type="PROSITE" id="PS51736"/>
    </source>
</evidence>
<evidence type="ECO:0000256" key="5">
    <source>
        <dbReference type="ARBA" id="ARBA00023172"/>
    </source>
</evidence>
<dbReference type="Pfam" id="PF02796">
    <property type="entry name" value="HTH_7"/>
    <property type="match status" value="1"/>
</dbReference>
<dbReference type="PANTHER" id="PTHR30461:SF26">
    <property type="entry name" value="RESOLVASE HOMOLOG YNEB"/>
    <property type="match status" value="1"/>
</dbReference>
<dbReference type="SUPFAM" id="SSF53041">
    <property type="entry name" value="Resolvase-like"/>
    <property type="match status" value="1"/>
</dbReference>
<dbReference type="InterPro" id="IPR006118">
    <property type="entry name" value="Recombinase_CS"/>
</dbReference>
<dbReference type="PROSITE" id="PS00398">
    <property type="entry name" value="RECOMBINASES_2"/>
    <property type="match status" value="1"/>
</dbReference>
<keyword evidence="9" id="KW-1185">Reference proteome</keyword>
<dbReference type="OrthoDB" id="2290206at2"/>
<evidence type="ECO:0000313" key="8">
    <source>
        <dbReference type="EMBL" id="OUD10011.1"/>
    </source>
</evidence>
<reference evidence="8 9" key="1">
    <citation type="submission" date="2016-12" db="EMBL/GenBank/DDBJ databases">
        <title>The draft genome sequence of HSLHS2.</title>
        <authorList>
            <person name="Hu D."/>
            <person name="Wang L."/>
            <person name="Shao Z."/>
        </authorList>
    </citation>
    <scope>NUCLEOTIDE SEQUENCE [LARGE SCALE GENOMIC DNA]</scope>
    <source>
        <strain evidence="8">MCCC 1A06712</strain>
    </source>
</reference>
<accession>A0A251X0C4</accession>
<dbReference type="GO" id="GO:0015074">
    <property type="term" value="P:DNA integration"/>
    <property type="evidence" value="ECO:0007669"/>
    <property type="project" value="UniProtKB-KW"/>
</dbReference>
<name>A0A251X0C4_9RHOB</name>
<gene>
    <name evidence="8" type="ORF">BVC71_00365</name>
</gene>
<dbReference type="InterPro" id="IPR036162">
    <property type="entry name" value="Resolvase-like_N_sf"/>
</dbReference>
<evidence type="ECO:0000256" key="4">
    <source>
        <dbReference type="ARBA" id="ARBA00023125"/>
    </source>
</evidence>
<dbReference type="GO" id="GO:0003677">
    <property type="term" value="F:DNA binding"/>
    <property type="evidence" value="ECO:0007669"/>
    <property type="project" value="UniProtKB-KW"/>
</dbReference>
<keyword evidence="3" id="KW-0230">DNA invertase</keyword>
<evidence type="ECO:0000256" key="3">
    <source>
        <dbReference type="ARBA" id="ARBA00023100"/>
    </source>
</evidence>
<dbReference type="SUPFAM" id="SSF46689">
    <property type="entry name" value="Homeodomain-like"/>
    <property type="match status" value="1"/>
</dbReference>
<keyword evidence="5" id="KW-0233">DNA recombination</keyword>
<dbReference type="EMBL" id="MSPP01000001">
    <property type="protein sequence ID" value="OUD10011.1"/>
    <property type="molecule type" value="Genomic_DNA"/>
</dbReference>
<comment type="similarity">
    <text evidence="1">Belongs to the site-specific recombinase resolvase family.</text>
</comment>
<evidence type="ECO:0000256" key="2">
    <source>
        <dbReference type="ARBA" id="ARBA00022908"/>
    </source>
</evidence>
<dbReference type="PANTHER" id="PTHR30461">
    <property type="entry name" value="DNA-INVERTASE FROM LAMBDOID PROPHAGE"/>
    <property type="match status" value="1"/>
</dbReference>
<dbReference type="InterPro" id="IPR006120">
    <property type="entry name" value="Resolvase_HTH_dom"/>
</dbReference>
<dbReference type="InterPro" id="IPR009057">
    <property type="entry name" value="Homeodomain-like_sf"/>
</dbReference>
<dbReference type="FunFam" id="3.40.50.1390:FF:000001">
    <property type="entry name" value="DNA recombinase"/>
    <property type="match status" value="1"/>
</dbReference>
<evidence type="ECO:0000256" key="6">
    <source>
        <dbReference type="PIRSR" id="PIRSR606118-50"/>
    </source>
</evidence>
<dbReference type="AlphaFoldDB" id="A0A251X0C4"/>
<organism evidence="8 9">
    <name type="scientific">Marivivens niveibacter</name>
    <dbReference type="NCBI Taxonomy" id="1930667"/>
    <lineage>
        <taxon>Bacteria</taxon>
        <taxon>Pseudomonadati</taxon>
        <taxon>Pseudomonadota</taxon>
        <taxon>Alphaproteobacteria</taxon>
        <taxon>Rhodobacterales</taxon>
        <taxon>Paracoccaceae</taxon>
        <taxon>Marivivens group</taxon>
        <taxon>Marivivens</taxon>
    </lineage>
</organism>
<sequence>MLVGYARTSTSDQTAGLEAQLKVLKDAGCERIYEEQVSSVDARARERLAECLSFIREGDTLVVTKLDRLARSVSHLGAIRDELGAKGAELRIIDLNMDTNTPTGKLMINLLGSIAEFEREIMLERQREGIAKAKALGRYKGRKPIRREIALEVQALREKGTAVTEIAKRVGISRATTYRILSRT</sequence>
<evidence type="ECO:0000256" key="1">
    <source>
        <dbReference type="ARBA" id="ARBA00009913"/>
    </source>
</evidence>
<evidence type="ECO:0000313" key="9">
    <source>
        <dbReference type="Proteomes" id="UP000194664"/>
    </source>
</evidence>
<dbReference type="InterPro" id="IPR006119">
    <property type="entry name" value="Resolv_N"/>
</dbReference>
<dbReference type="Gene3D" id="1.10.10.60">
    <property type="entry name" value="Homeodomain-like"/>
    <property type="match status" value="1"/>
</dbReference>
<dbReference type="Pfam" id="PF00239">
    <property type="entry name" value="Resolvase"/>
    <property type="match status" value="1"/>
</dbReference>
<dbReference type="CDD" id="cd03768">
    <property type="entry name" value="SR_ResInv"/>
    <property type="match status" value="1"/>
</dbReference>
<protein>
    <submittedName>
        <fullName evidence="8">DNA invertase</fullName>
    </submittedName>
</protein>
<feature type="active site" description="O-(5'-phospho-DNA)-serine intermediate" evidence="6">
    <location>
        <position position="9"/>
    </location>
</feature>
<proteinExistence type="inferred from homology"/>
<dbReference type="InterPro" id="IPR050639">
    <property type="entry name" value="SSR_resolvase"/>
</dbReference>
<keyword evidence="2" id="KW-0229">DNA integration</keyword>
<dbReference type="Gene3D" id="3.40.50.1390">
    <property type="entry name" value="Resolvase, N-terminal catalytic domain"/>
    <property type="match status" value="1"/>
</dbReference>
<keyword evidence="4" id="KW-0238">DNA-binding</keyword>
<dbReference type="GO" id="GO:0000150">
    <property type="term" value="F:DNA strand exchange activity"/>
    <property type="evidence" value="ECO:0007669"/>
    <property type="project" value="UniProtKB-KW"/>
</dbReference>
<feature type="domain" description="Resolvase/invertase-type recombinase catalytic" evidence="7">
    <location>
        <begin position="1"/>
        <end position="137"/>
    </location>
</feature>
<dbReference type="SMART" id="SM00857">
    <property type="entry name" value="Resolvase"/>
    <property type="match status" value="1"/>
</dbReference>
<dbReference type="Proteomes" id="UP000194664">
    <property type="component" value="Unassembled WGS sequence"/>
</dbReference>